<evidence type="ECO:0000256" key="2">
    <source>
        <dbReference type="ARBA" id="ARBA00022737"/>
    </source>
</evidence>
<dbReference type="OrthoDB" id="366390at2759"/>
<dbReference type="PROSITE" id="PS50088">
    <property type="entry name" value="ANK_REPEAT"/>
    <property type="match status" value="6"/>
</dbReference>
<name>A0A6P9C9K6_PANGU</name>
<keyword evidence="3 4" id="KW-0040">ANK repeat</keyword>
<dbReference type="GO" id="GO:0016567">
    <property type="term" value="P:protein ubiquitination"/>
    <property type="evidence" value="ECO:0007669"/>
    <property type="project" value="UniProtKB-UniPathway"/>
</dbReference>
<dbReference type="CTD" id="136371"/>
<feature type="repeat" description="ANK" evidence="4">
    <location>
        <begin position="287"/>
        <end position="327"/>
    </location>
</feature>
<reference evidence="7" key="1">
    <citation type="submission" date="2025-08" db="UniProtKB">
        <authorList>
            <consortium name="RefSeq"/>
        </authorList>
    </citation>
    <scope>IDENTIFICATION</scope>
    <source>
        <tissue evidence="7">Blood</tissue>
    </source>
</reference>
<dbReference type="KEGG" id="pgut:117669201"/>
<dbReference type="PANTHER" id="PTHR24126:SF14">
    <property type="entry name" value="ANK_REP_REGION DOMAIN-CONTAINING PROTEIN"/>
    <property type="match status" value="1"/>
</dbReference>
<dbReference type="OMA" id="QGGEMRW"/>
<dbReference type="UniPathway" id="UPA00143"/>
<dbReference type="CDD" id="cd03716">
    <property type="entry name" value="SOCS_ASB_like"/>
    <property type="match status" value="1"/>
</dbReference>
<feature type="repeat" description="ANK" evidence="4">
    <location>
        <begin position="254"/>
        <end position="286"/>
    </location>
</feature>
<dbReference type="Pfam" id="PF00023">
    <property type="entry name" value="Ank"/>
    <property type="match status" value="1"/>
</dbReference>
<comment type="pathway">
    <text evidence="1">Protein modification; protein ubiquitination.</text>
</comment>
<dbReference type="Pfam" id="PF07525">
    <property type="entry name" value="SOCS_box"/>
    <property type="match status" value="1"/>
</dbReference>
<evidence type="ECO:0000256" key="1">
    <source>
        <dbReference type="ARBA" id="ARBA00004906"/>
    </source>
</evidence>
<gene>
    <name evidence="7" type="primary">ASB10</name>
</gene>
<keyword evidence="2" id="KW-0677">Repeat</keyword>
<dbReference type="PROSITE" id="PS50297">
    <property type="entry name" value="ANK_REP_REGION"/>
    <property type="match status" value="5"/>
</dbReference>
<dbReference type="Proteomes" id="UP001652622">
    <property type="component" value="Unplaced"/>
</dbReference>
<feature type="repeat" description="ANK" evidence="4">
    <location>
        <begin position="155"/>
        <end position="187"/>
    </location>
</feature>
<dbReference type="PRINTS" id="PR01415">
    <property type="entry name" value="ANKYRIN"/>
</dbReference>
<dbReference type="GO" id="GO:0035556">
    <property type="term" value="P:intracellular signal transduction"/>
    <property type="evidence" value="ECO:0007669"/>
    <property type="project" value="InterPro"/>
</dbReference>
<evidence type="ECO:0000259" key="5">
    <source>
        <dbReference type="PROSITE" id="PS50225"/>
    </source>
</evidence>
<feature type="repeat" description="ANK" evidence="4">
    <location>
        <begin position="187"/>
        <end position="219"/>
    </location>
</feature>
<feature type="repeat" description="ANK" evidence="4">
    <location>
        <begin position="328"/>
        <end position="360"/>
    </location>
</feature>
<dbReference type="AlphaFoldDB" id="A0A6P9C9K6"/>
<dbReference type="SUPFAM" id="SSF158235">
    <property type="entry name" value="SOCS box-like"/>
    <property type="match status" value="1"/>
</dbReference>
<evidence type="ECO:0000256" key="4">
    <source>
        <dbReference type="PROSITE-ProRule" id="PRU00023"/>
    </source>
</evidence>
<evidence type="ECO:0000313" key="6">
    <source>
        <dbReference type="Proteomes" id="UP001652622"/>
    </source>
</evidence>
<dbReference type="InterPro" id="IPR002110">
    <property type="entry name" value="Ankyrin_rpt"/>
</dbReference>
<accession>A0A6P9C9K6</accession>
<dbReference type="InParanoid" id="A0A6P9C9K6"/>
<dbReference type="SMART" id="SM00248">
    <property type="entry name" value="ANK"/>
    <property type="match status" value="7"/>
</dbReference>
<dbReference type="InterPro" id="IPR036770">
    <property type="entry name" value="Ankyrin_rpt-contain_sf"/>
</dbReference>
<organism evidence="6 7">
    <name type="scientific">Pantherophis guttatus</name>
    <name type="common">Corn snake</name>
    <name type="synonym">Elaphe guttata</name>
    <dbReference type="NCBI Taxonomy" id="94885"/>
    <lineage>
        <taxon>Eukaryota</taxon>
        <taxon>Metazoa</taxon>
        <taxon>Chordata</taxon>
        <taxon>Craniata</taxon>
        <taxon>Vertebrata</taxon>
        <taxon>Euteleostomi</taxon>
        <taxon>Lepidosauria</taxon>
        <taxon>Squamata</taxon>
        <taxon>Bifurcata</taxon>
        <taxon>Unidentata</taxon>
        <taxon>Episquamata</taxon>
        <taxon>Toxicofera</taxon>
        <taxon>Serpentes</taxon>
        <taxon>Colubroidea</taxon>
        <taxon>Colubridae</taxon>
        <taxon>Colubrinae</taxon>
        <taxon>Pantherophis</taxon>
    </lineage>
</organism>
<feature type="repeat" description="ANK" evidence="4">
    <location>
        <begin position="220"/>
        <end position="252"/>
    </location>
</feature>
<dbReference type="RefSeq" id="XP_034279344.1">
    <property type="nucleotide sequence ID" value="XM_034423453.2"/>
</dbReference>
<dbReference type="PROSITE" id="PS50225">
    <property type="entry name" value="SOCS"/>
    <property type="match status" value="1"/>
</dbReference>
<dbReference type="GO" id="GO:0006357">
    <property type="term" value="P:regulation of transcription by RNA polymerase II"/>
    <property type="evidence" value="ECO:0007669"/>
    <property type="project" value="TreeGrafter"/>
</dbReference>
<feature type="domain" description="SOCS box" evidence="5">
    <location>
        <begin position="457"/>
        <end position="493"/>
    </location>
</feature>
<dbReference type="InterPro" id="IPR036036">
    <property type="entry name" value="SOCS_box-like_dom_sf"/>
</dbReference>
<evidence type="ECO:0000256" key="3">
    <source>
        <dbReference type="ARBA" id="ARBA00023043"/>
    </source>
</evidence>
<dbReference type="PANTHER" id="PTHR24126">
    <property type="entry name" value="ANKYRIN REPEAT, PH AND SEC7 DOMAIN CONTAINING PROTEIN SECG-RELATED"/>
    <property type="match status" value="1"/>
</dbReference>
<dbReference type="SMART" id="SM00969">
    <property type="entry name" value="SOCS_box"/>
    <property type="match status" value="1"/>
</dbReference>
<dbReference type="GO" id="GO:0061629">
    <property type="term" value="F:RNA polymerase II-specific DNA-binding transcription factor binding"/>
    <property type="evidence" value="ECO:0007669"/>
    <property type="project" value="TreeGrafter"/>
</dbReference>
<dbReference type="GO" id="GO:0005634">
    <property type="term" value="C:nucleus"/>
    <property type="evidence" value="ECO:0007669"/>
    <property type="project" value="TreeGrafter"/>
</dbReference>
<dbReference type="GeneID" id="117669201"/>
<dbReference type="InterPro" id="IPR001496">
    <property type="entry name" value="SOCS_box"/>
</dbReference>
<dbReference type="Gene3D" id="1.25.40.20">
    <property type="entry name" value="Ankyrin repeat-containing domain"/>
    <property type="match status" value="1"/>
</dbReference>
<keyword evidence="6" id="KW-1185">Reference proteome</keyword>
<proteinExistence type="predicted"/>
<sequence length="502" mass="55442">MEYILGSLNTPADDLIVAAKKKKKLFIGVVSGAKRGFTRPLLAGGGRSSRRVMARCPSFSGPSRKVFQELREEPRPGRREGSEMARTLQNRRVHEDPLECRDPVVQNALYTGDLAEVQRHFTKWSTVNLLIHAEGQDLRWTSQKWGLWSLTYEQELTTPLHITASRGYLDCLRHLLLRGAEVDLAPGGQTALHAACAAATADCVRLLLSFGADPRAISESGFQPLHLCRNPGSSECARLLLSHGAVVNCASEEEEDTPLHVAARLGLVEHVHLFLSHGAALEAKNAEGETPLIAACGLAHSAQAADAYYEVCRLLVEAGARVNAADRDRQRPLHQACKNANPRVVALLLAHGANVNIMSYSGNTALHNALQVAAYRLEHRPELVVRHLLNHGAVRVWPGALLKVLRHCCGSPRTVETLLNCYVRVPVTEAWQQVVPEELVQQHPRFFRSLFALGQGPRSLQHLARCALRSCLEGRLLQALPHLQLPPALHHFVLLRFEDILY</sequence>
<dbReference type="SUPFAM" id="SSF48403">
    <property type="entry name" value="Ankyrin repeat"/>
    <property type="match status" value="1"/>
</dbReference>
<dbReference type="Pfam" id="PF12796">
    <property type="entry name" value="Ank_2"/>
    <property type="match status" value="2"/>
</dbReference>
<protein>
    <submittedName>
        <fullName evidence="7">Ankyrin repeat and SOCS box protein 10</fullName>
    </submittedName>
</protein>
<evidence type="ECO:0000313" key="7">
    <source>
        <dbReference type="RefSeq" id="XP_034279344.1"/>
    </source>
</evidence>